<dbReference type="InterPro" id="IPR044672">
    <property type="entry name" value="MOCS2A"/>
</dbReference>
<gene>
    <name evidence="4" type="ORF">ACFO3E_08585</name>
</gene>
<name>A0ABV9F1Z5_9SPHN</name>
<evidence type="ECO:0000256" key="3">
    <source>
        <dbReference type="ARBA" id="ARBA00024247"/>
    </source>
</evidence>
<reference evidence="5" key="1">
    <citation type="journal article" date="2019" name="Int. J. Syst. Evol. Microbiol.">
        <title>The Global Catalogue of Microorganisms (GCM) 10K type strain sequencing project: providing services to taxonomists for standard genome sequencing and annotation.</title>
        <authorList>
            <consortium name="The Broad Institute Genomics Platform"/>
            <consortium name="The Broad Institute Genome Sequencing Center for Infectious Disease"/>
            <person name="Wu L."/>
            <person name="Ma J."/>
        </authorList>
    </citation>
    <scope>NUCLEOTIDE SEQUENCE [LARGE SCALE GENOMIC DNA]</scope>
    <source>
        <strain evidence="5">NBRC 103632</strain>
    </source>
</reference>
<dbReference type="PANTHER" id="PTHR33359">
    <property type="entry name" value="MOLYBDOPTERIN SYNTHASE SULFUR CARRIER SUBUNIT"/>
    <property type="match status" value="1"/>
</dbReference>
<comment type="similarity">
    <text evidence="2">Belongs to the MoaD family.</text>
</comment>
<dbReference type="InterPro" id="IPR012675">
    <property type="entry name" value="Beta-grasp_dom_sf"/>
</dbReference>
<evidence type="ECO:0000313" key="4">
    <source>
        <dbReference type="EMBL" id="MFC4594249.1"/>
    </source>
</evidence>
<evidence type="ECO:0000256" key="1">
    <source>
        <dbReference type="ARBA" id="ARBA00022741"/>
    </source>
</evidence>
<accession>A0ABV9F1Z5</accession>
<sequence length="86" mass="9506">MATLKILYFAWVRELIGRDDEEVERPAPDSSIASLIERLANRGGGYAEALGDHQRLRVALDQRFVPLETTIGQARELAIFPPVTGG</sequence>
<dbReference type="CDD" id="cd00754">
    <property type="entry name" value="Ubl_MoaD"/>
    <property type="match status" value="1"/>
</dbReference>
<protein>
    <recommendedName>
        <fullName evidence="3">Molybdopterin synthase sulfur carrier subunit</fullName>
    </recommendedName>
</protein>
<dbReference type="Proteomes" id="UP001595957">
    <property type="component" value="Unassembled WGS sequence"/>
</dbReference>
<dbReference type="RefSeq" id="WP_380803788.1">
    <property type="nucleotide sequence ID" value="NZ_JBHSFZ010000013.1"/>
</dbReference>
<dbReference type="SUPFAM" id="SSF54285">
    <property type="entry name" value="MoaD/ThiS"/>
    <property type="match status" value="1"/>
</dbReference>
<keyword evidence="1" id="KW-0547">Nucleotide-binding</keyword>
<organism evidence="4 5">
    <name type="scientific">Sphingobium tyrosinilyticum</name>
    <dbReference type="NCBI Taxonomy" id="2715436"/>
    <lineage>
        <taxon>Bacteria</taxon>
        <taxon>Pseudomonadati</taxon>
        <taxon>Pseudomonadota</taxon>
        <taxon>Alphaproteobacteria</taxon>
        <taxon>Sphingomonadales</taxon>
        <taxon>Sphingomonadaceae</taxon>
        <taxon>Sphingobium</taxon>
    </lineage>
</organism>
<evidence type="ECO:0000256" key="2">
    <source>
        <dbReference type="ARBA" id="ARBA00024200"/>
    </source>
</evidence>
<dbReference type="Gene3D" id="3.10.20.30">
    <property type="match status" value="1"/>
</dbReference>
<dbReference type="InterPro" id="IPR003749">
    <property type="entry name" value="ThiS/MoaD-like"/>
</dbReference>
<dbReference type="PANTHER" id="PTHR33359:SF1">
    <property type="entry name" value="MOLYBDOPTERIN SYNTHASE SULFUR CARRIER SUBUNIT"/>
    <property type="match status" value="1"/>
</dbReference>
<evidence type="ECO:0000313" key="5">
    <source>
        <dbReference type="Proteomes" id="UP001595957"/>
    </source>
</evidence>
<keyword evidence="5" id="KW-1185">Reference proteome</keyword>
<dbReference type="EMBL" id="JBHSFZ010000013">
    <property type="protein sequence ID" value="MFC4594249.1"/>
    <property type="molecule type" value="Genomic_DNA"/>
</dbReference>
<dbReference type="Pfam" id="PF02597">
    <property type="entry name" value="ThiS"/>
    <property type="match status" value="1"/>
</dbReference>
<dbReference type="InterPro" id="IPR016155">
    <property type="entry name" value="Mopterin_synth/thiamin_S_b"/>
</dbReference>
<comment type="caution">
    <text evidence="4">The sequence shown here is derived from an EMBL/GenBank/DDBJ whole genome shotgun (WGS) entry which is preliminary data.</text>
</comment>
<proteinExistence type="inferred from homology"/>